<keyword evidence="2" id="KW-0328">Glycosyltransferase</keyword>
<accession>A0A2X1PIL4</accession>
<sequence length="139" mass="15924">MQISDSLKQKAEKCGIALSHYDIDGHLIFADEKTVSTFVDLLQPPPKAKGQFDDVLAAFENEPIDYRLNRLDLPPSVEYRYQLIDESNAILLEKTLSNLSALSLPPLPFGYYQLSIFLILNSTLFVYLFPLKQRFNHPY</sequence>
<dbReference type="AlphaFoldDB" id="A0A2X1PIL4"/>
<keyword evidence="1" id="KW-0472">Membrane</keyword>
<gene>
    <name evidence="2" type="primary">malQ_1</name>
    <name evidence="2" type="ORF">NCTC11872_00345</name>
</gene>
<evidence type="ECO:0000313" key="2">
    <source>
        <dbReference type="EMBL" id="SPX40769.1"/>
    </source>
</evidence>
<keyword evidence="1" id="KW-0812">Transmembrane</keyword>
<evidence type="ECO:0000256" key="1">
    <source>
        <dbReference type="SAM" id="Phobius"/>
    </source>
</evidence>
<dbReference type="Proteomes" id="UP000249936">
    <property type="component" value="Unassembled WGS sequence"/>
</dbReference>
<dbReference type="EC" id="2.4.1.25" evidence="2"/>
<evidence type="ECO:0000313" key="3">
    <source>
        <dbReference type="Proteomes" id="UP000249936"/>
    </source>
</evidence>
<keyword evidence="1" id="KW-1133">Transmembrane helix</keyword>
<organism evidence="2 3">
    <name type="scientific">Haemophilus influenzae</name>
    <dbReference type="NCBI Taxonomy" id="727"/>
    <lineage>
        <taxon>Bacteria</taxon>
        <taxon>Pseudomonadati</taxon>
        <taxon>Pseudomonadota</taxon>
        <taxon>Gammaproteobacteria</taxon>
        <taxon>Pasteurellales</taxon>
        <taxon>Pasteurellaceae</taxon>
        <taxon>Haemophilus</taxon>
    </lineage>
</organism>
<protein>
    <submittedName>
        <fullName evidence="2">4-alpha-glucanotransferase</fullName>
        <ecNumber evidence="2">2.4.1.25</ecNumber>
    </submittedName>
</protein>
<proteinExistence type="predicted"/>
<name>A0A2X1PIL4_HAEIF</name>
<dbReference type="EMBL" id="UASK01000003">
    <property type="protein sequence ID" value="SPX40769.1"/>
    <property type="molecule type" value="Genomic_DNA"/>
</dbReference>
<keyword evidence="2" id="KW-0808">Transferase</keyword>
<reference evidence="2 3" key="1">
    <citation type="submission" date="2018-06" db="EMBL/GenBank/DDBJ databases">
        <authorList>
            <consortium name="Pathogen Informatics"/>
            <person name="Doyle S."/>
        </authorList>
    </citation>
    <scope>NUCLEOTIDE SEQUENCE [LARGE SCALE GENOMIC DNA]</scope>
    <source>
        <strain evidence="2 3">NCTC11872</strain>
    </source>
</reference>
<feature type="transmembrane region" description="Helical" evidence="1">
    <location>
        <begin position="109"/>
        <end position="129"/>
    </location>
</feature>
<dbReference type="GO" id="GO:0004134">
    <property type="term" value="F:4-alpha-glucanotransferase activity"/>
    <property type="evidence" value="ECO:0007669"/>
    <property type="project" value="UniProtKB-EC"/>
</dbReference>